<dbReference type="InterPro" id="IPR010415">
    <property type="entry name" value="LpxI_C"/>
</dbReference>
<proteinExistence type="predicted"/>
<feature type="domain" description="LpxI N-terminal" evidence="2">
    <location>
        <begin position="8"/>
        <end position="136"/>
    </location>
</feature>
<gene>
    <name evidence="3" type="ORF">CCR87_09580</name>
</gene>
<protein>
    <submittedName>
        <fullName evidence="3">Phosphatidate cytidylyltransferase</fullName>
    </submittedName>
</protein>
<evidence type="ECO:0000313" key="4">
    <source>
        <dbReference type="Proteomes" id="UP000706333"/>
    </source>
</evidence>
<dbReference type="InterPro" id="IPR043167">
    <property type="entry name" value="LpxI_C_sf"/>
</dbReference>
<feature type="domain" description="LpxI C-terminal" evidence="1">
    <location>
        <begin position="140"/>
        <end position="274"/>
    </location>
</feature>
<keyword evidence="4" id="KW-1185">Reference proteome</keyword>
<dbReference type="Pfam" id="PF17930">
    <property type="entry name" value="LpxI_N"/>
    <property type="match status" value="1"/>
</dbReference>
<dbReference type="EMBL" id="NHSD01000260">
    <property type="protein sequence ID" value="MBK5927571.1"/>
    <property type="molecule type" value="Genomic_DNA"/>
</dbReference>
<comment type="caution">
    <text evidence="3">The sequence shown here is derived from an EMBL/GenBank/DDBJ whole genome shotgun (WGS) entry which is preliminary data.</text>
</comment>
<dbReference type="InterPro" id="IPR053174">
    <property type="entry name" value="LpxI"/>
</dbReference>
<keyword evidence="3" id="KW-0808">Transferase</keyword>
<dbReference type="Pfam" id="PF06230">
    <property type="entry name" value="LpxI_C"/>
    <property type="match status" value="1"/>
</dbReference>
<evidence type="ECO:0000259" key="2">
    <source>
        <dbReference type="Pfam" id="PF17930"/>
    </source>
</evidence>
<reference evidence="3" key="1">
    <citation type="submission" date="2017-05" db="EMBL/GenBank/DDBJ databases">
        <authorList>
            <person name="Imhoff J.F."/>
            <person name="Rahn T."/>
            <person name="Kuenzel S."/>
            <person name="Neulinger S.C."/>
        </authorList>
    </citation>
    <scope>NUCLEOTIDE SEQUENCE</scope>
    <source>
        <strain evidence="3">LMG 28126</strain>
    </source>
</reference>
<reference evidence="3" key="2">
    <citation type="journal article" date="2020" name="Microorganisms">
        <title>Osmotic Adaptation and Compatible Solute Biosynthesis of Phototrophic Bacteria as Revealed from Genome Analyses.</title>
        <authorList>
            <person name="Imhoff J.F."/>
            <person name="Rahn T."/>
            <person name="Kunzel S."/>
            <person name="Keller A."/>
            <person name="Neulinger S.C."/>
        </authorList>
    </citation>
    <scope>NUCLEOTIDE SEQUENCE</scope>
    <source>
        <strain evidence="3">LMG 28126</strain>
    </source>
</reference>
<dbReference type="Proteomes" id="UP000706333">
    <property type="component" value="Unassembled WGS sequence"/>
</dbReference>
<dbReference type="InterPro" id="IPR041255">
    <property type="entry name" value="LpxI_N"/>
</dbReference>
<name>A0A934WJ22_9RHOB</name>
<accession>A0A934WJ22</accession>
<organism evidence="3 4">
    <name type="scientific">Rhodobaculum claviforme</name>
    <dbReference type="NCBI Taxonomy" id="1549854"/>
    <lineage>
        <taxon>Bacteria</taxon>
        <taxon>Pseudomonadati</taxon>
        <taxon>Pseudomonadota</taxon>
        <taxon>Alphaproteobacteria</taxon>
        <taxon>Rhodobacterales</taxon>
        <taxon>Paracoccaceae</taxon>
        <taxon>Rhodobaculum</taxon>
    </lineage>
</organism>
<dbReference type="GO" id="GO:0016779">
    <property type="term" value="F:nucleotidyltransferase activity"/>
    <property type="evidence" value="ECO:0007669"/>
    <property type="project" value="UniProtKB-KW"/>
</dbReference>
<dbReference type="RefSeq" id="WP_201157332.1">
    <property type="nucleotide sequence ID" value="NZ_NHSD01000260.1"/>
</dbReference>
<evidence type="ECO:0000313" key="3">
    <source>
        <dbReference type="EMBL" id="MBK5927571.1"/>
    </source>
</evidence>
<dbReference type="Gene3D" id="3.40.50.20">
    <property type="match status" value="1"/>
</dbReference>
<evidence type="ECO:0000259" key="1">
    <source>
        <dbReference type="Pfam" id="PF06230"/>
    </source>
</evidence>
<dbReference type="PANTHER" id="PTHR39962:SF1">
    <property type="entry name" value="LPXI FAMILY PROTEIN"/>
    <property type="match status" value="1"/>
</dbReference>
<keyword evidence="3" id="KW-0548">Nucleotidyltransferase</keyword>
<dbReference type="Gene3D" id="3.40.140.80">
    <property type="match status" value="1"/>
</dbReference>
<dbReference type="AlphaFoldDB" id="A0A934WJ22"/>
<dbReference type="PANTHER" id="PTHR39962">
    <property type="entry name" value="BLL4848 PROTEIN"/>
    <property type="match status" value="1"/>
</dbReference>
<sequence>MSGSAGRTAVIAGRGALPARIVAALEAAGEDPVIATLAGTSPDGLDGRAQEALEVERLVPFFDRLHDLGVRRVAFAGATTRPRLNPERFDSRTAQLVPRLVAAMQAGDDATLRAVLALFEEEGFEIAGTADLAPALLPAPGVLGTVHPDAAAQRDTVRAAEIVAALGAVDVGQGAIVARGLCLAVEALPGTDAMLAQVATLPEALRGAGRAGVLFKAPKPGQDRRIDLPALGPGTVAGAARAGLAGIAFEAGGVLLLDRAEAVAQADAAGLFLWARGPEG</sequence>